<dbReference type="EMBL" id="SRLO01006047">
    <property type="protein sequence ID" value="TNN29114.1"/>
    <property type="molecule type" value="Genomic_DNA"/>
</dbReference>
<evidence type="ECO:0000256" key="2">
    <source>
        <dbReference type="ARBA" id="ARBA00023015"/>
    </source>
</evidence>
<evidence type="ECO:0000256" key="4">
    <source>
        <dbReference type="ARBA" id="ARBA00023242"/>
    </source>
</evidence>
<evidence type="ECO:0000313" key="6">
    <source>
        <dbReference type="EMBL" id="TNN29114.1"/>
    </source>
</evidence>
<gene>
    <name evidence="6" type="primary">Foxn1</name>
    <name evidence="6" type="ORF">EYF80_060738</name>
</gene>
<keyword evidence="3" id="KW-0804">Transcription</keyword>
<accession>A0A4Z2EKX6</accession>
<dbReference type="GO" id="GO:0000981">
    <property type="term" value="F:DNA-binding transcription factor activity, RNA polymerase II-specific"/>
    <property type="evidence" value="ECO:0007669"/>
    <property type="project" value="TreeGrafter"/>
</dbReference>
<dbReference type="InterPro" id="IPR036388">
    <property type="entry name" value="WH-like_DNA-bd_sf"/>
</dbReference>
<keyword evidence="2" id="KW-0805">Transcription regulation</keyword>
<dbReference type="Proteomes" id="UP000314294">
    <property type="component" value="Unassembled WGS sequence"/>
</dbReference>
<feature type="region of interest" description="Disordered" evidence="5">
    <location>
        <begin position="1"/>
        <end position="79"/>
    </location>
</feature>
<dbReference type="AlphaFoldDB" id="A0A4Z2EKX6"/>
<evidence type="ECO:0000256" key="5">
    <source>
        <dbReference type="SAM" id="MobiDB-lite"/>
    </source>
</evidence>
<keyword evidence="4" id="KW-0539">Nucleus</keyword>
<feature type="compositionally biased region" description="Gly residues" evidence="5">
    <location>
        <begin position="67"/>
        <end position="76"/>
    </location>
</feature>
<dbReference type="Gene3D" id="1.10.10.10">
    <property type="entry name" value="Winged helix-like DNA-binding domain superfamily/Winged helix DNA-binding domain"/>
    <property type="match status" value="1"/>
</dbReference>
<protein>
    <submittedName>
        <fullName evidence="6">Forkhead box protein N1</fullName>
    </submittedName>
</protein>
<evidence type="ECO:0000313" key="7">
    <source>
        <dbReference type="Proteomes" id="UP000314294"/>
    </source>
</evidence>
<keyword evidence="1" id="KW-0217">Developmental protein</keyword>
<sequence length="125" mass="13328">MSDALTFSHSGESTSSPPAGPRTCDPRGTPRQPEAGSQMTMIPPRSREAGGIGFTRQQSADFSLRPGGDGTAGSGSGSVDSDRLLIFLALRNSAAGRLPVSEIYGFMTQHFPYFKVPRFTLLYVT</sequence>
<dbReference type="PANTHER" id="PTHR46721">
    <property type="entry name" value="FORKHEAD BOX PROTEIN N1"/>
    <property type="match status" value="1"/>
</dbReference>
<dbReference type="InterPro" id="IPR036390">
    <property type="entry name" value="WH_DNA-bd_sf"/>
</dbReference>
<dbReference type="PANTHER" id="PTHR46721:SF3">
    <property type="entry name" value="FORKHEAD BOX N1"/>
    <property type="match status" value="1"/>
</dbReference>
<keyword evidence="7" id="KW-1185">Reference proteome</keyword>
<dbReference type="InterPro" id="IPR049624">
    <property type="entry name" value="FOXN1_4"/>
</dbReference>
<dbReference type="SUPFAM" id="SSF46785">
    <property type="entry name" value="Winged helix' DNA-binding domain"/>
    <property type="match status" value="1"/>
</dbReference>
<organism evidence="6 7">
    <name type="scientific">Liparis tanakae</name>
    <name type="common">Tanaka's snailfish</name>
    <dbReference type="NCBI Taxonomy" id="230148"/>
    <lineage>
        <taxon>Eukaryota</taxon>
        <taxon>Metazoa</taxon>
        <taxon>Chordata</taxon>
        <taxon>Craniata</taxon>
        <taxon>Vertebrata</taxon>
        <taxon>Euteleostomi</taxon>
        <taxon>Actinopterygii</taxon>
        <taxon>Neopterygii</taxon>
        <taxon>Teleostei</taxon>
        <taxon>Neoteleostei</taxon>
        <taxon>Acanthomorphata</taxon>
        <taxon>Eupercaria</taxon>
        <taxon>Perciformes</taxon>
        <taxon>Cottioidei</taxon>
        <taxon>Cottales</taxon>
        <taxon>Liparidae</taxon>
        <taxon>Liparis</taxon>
    </lineage>
</organism>
<feature type="compositionally biased region" description="Polar residues" evidence="5">
    <location>
        <begin position="1"/>
        <end position="17"/>
    </location>
</feature>
<dbReference type="OrthoDB" id="10070006at2759"/>
<name>A0A4Z2EKX6_9TELE</name>
<proteinExistence type="predicted"/>
<dbReference type="GO" id="GO:0000976">
    <property type="term" value="F:transcription cis-regulatory region binding"/>
    <property type="evidence" value="ECO:0007669"/>
    <property type="project" value="TreeGrafter"/>
</dbReference>
<evidence type="ECO:0000256" key="1">
    <source>
        <dbReference type="ARBA" id="ARBA00022473"/>
    </source>
</evidence>
<comment type="caution">
    <text evidence="6">The sequence shown here is derived from an EMBL/GenBank/DDBJ whole genome shotgun (WGS) entry which is preliminary data.</text>
</comment>
<reference evidence="6 7" key="1">
    <citation type="submission" date="2019-03" db="EMBL/GenBank/DDBJ databases">
        <title>First draft genome of Liparis tanakae, snailfish: a comprehensive survey of snailfish specific genes.</title>
        <authorList>
            <person name="Kim W."/>
            <person name="Song I."/>
            <person name="Jeong J.-H."/>
            <person name="Kim D."/>
            <person name="Kim S."/>
            <person name="Ryu S."/>
            <person name="Song J.Y."/>
            <person name="Lee S.K."/>
        </authorList>
    </citation>
    <scope>NUCLEOTIDE SEQUENCE [LARGE SCALE GENOMIC DNA]</scope>
    <source>
        <tissue evidence="6">Muscle</tissue>
    </source>
</reference>
<evidence type="ECO:0000256" key="3">
    <source>
        <dbReference type="ARBA" id="ARBA00023163"/>
    </source>
</evidence>